<dbReference type="OrthoDB" id="9803968at2"/>
<dbReference type="EMBL" id="CP026948">
    <property type="protein sequence ID" value="AWB85119.1"/>
    <property type="molecule type" value="Genomic_DNA"/>
</dbReference>
<protein>
    <recommendedName>
        <fullName evidence="5">Acyl-CoA synthetase</fullName>
    </recommendedName>
</protein>
<reference evidence="7" key="1">
    <citation type="submission" date="2018-01" db="EMBL/GenBank/DDBJ databases">
        <authorList>
            <person name="Li J."/>
        </authorList>
    </citation>
    <scope>NUCLEOTIDE SEQUENCE [LARGE SCALE GENOMIC DNA]</scope>
    <source>
        <strain evidence="7">2184</strain>
    </source>
</reference>
<dbReference type="InterPro" id="IPR000873">
    <property type="entry name" value="AMP-dep_synth/lig_dom"/>
</dbReference>
<dbReference type="KEGG" id="clia:C3E79_08240"/>
<dbReference type="CDD" id="cd05907">
    <property type="entry name" value="VL_LC_FACS_like"/>
    <property type="match status" value="1"/>
</dbReference>
<dbReference type="Gene3D" id="3.40.50.12780">
    <property type="entry name" value="N-terminal domain of ligase-like"/>
    <property type="match status" value="1"/>
</dbReference>
<dbReference type="InterPro" id="IPR042099">
    <property type="entry name" value="ANL_N_sf"/>
</dbReference>
<organism evidence="6 7">
    <name type="scientific">Corynebacterium liangguodongii</name>
    <dbReference type="NCBI Taxonomy" id="2079535"/>
    <lineage>
        <taxon>Bacteria</taxon>
        <taxon>Bacillati</taxon>
        <taxon>Actinomycetota</taxon>
        <taxon>Actinomycetes</taxon>
        <taxon>Mycobacteriales</taxon>
        <taxon>Corynebacteriaceae</taxon>
        <taxon>Corynebacterium</taxon>
    </lineage>
</organism>
<dbReference type="SUPFAM" id="SSF56801">
    <property type="entry name" value="Acetyl-CoA synthetase-like"/>
    <property type="match status" value="1"/>
</dbReference>
<accession>A0A2S0WH74</accession>
<dbReference type="PROSITE" id="PS00455">
    <property type="entry name" value="AMP_BINDING"/>
    <property type="match status" value="1"/>
</dbReference>
<evidence type="ECO:0000256" key="4">
    <source>
        <dbReference type="ARBA" id="ARBA00023098"/>
    </source>
</evidence>
<dbReference type="PANTHER" id="PTHR43272:SF32">
    <property type="entry name" value="AMP-DEPENDENT SYNTHETASE_LIGASE DOMAIN-CONTAINING PROTEIN"/>
    <property type="match status" value="1"/>
</dbReference>
<keyword evidence="3" id="KW-0276">Fatty acid metabolism</keyword>
<dbReference type="GO" id="GO:0004467">
    <property type="term" value="F:long-chain fatty acid-CoA ligase activity"/>
    <property type="evidence" value="ECO:0007669"/>
    <property type="project" value="TreeGrafter"/>
</dbReference>
<dbReference type="PANTHER" id="PTHR43272">
    <property type="entry name" value="LONG-CHAIN-FATTY-ACID--COA LIGASE"/>
    <property type="match status" value="1"/>
</dbReference>
<evidence type="ECO:0000256" key="2">
    <source>
        <dbReference type="ARBA" id="ARBA00022598"/>
    </source>
</evidence>
<keyword evidence="4" id="KW-0443">Lipid metabolism</keyword>
<evidence type="ECO:0000256" key="3">
    <source>
        <dbReference type="ARBA" id="ARBA00022832"/>
    </source>
</evidence>
<keyword evidence="7" id="KW-1185">Reference proteome</keyword>
<gene>
    <name evidence="6" type="ORF">C3E79_08240</name>
</gene>
<evidence type="ECO:0000313" key="6">
    <source>
        <dbReference type="EMBL" id="AWB85119.1"/>
    </source>
</evidence>
<proteinExistence type="inferred from homology"/>
<evidence type="ECO:0000256" key="5">
    <source>
        <dbReference type="ARBA" id="ARBA00032875"/>
    </source>
</evidence>
<dbReference type="GO" id="GO:0016020">
    <property type="term" value="C:membrane"/>
    <property type="evidence" value="ECO:0007669"/>
    <property type="project" value="TreeGrafter"/>
</dbReference>
<comment type="similarity">
    <text evidence="1">Belongs to the ATP-dependent AMP-binding enzyme family.</text>
</comment>
<sequence length="605" mass="65135">MNTFTTEADFTLQPEENVISDVIGLSESRPDIILFNKPEGSGWVDVTAADFVAEAYELARGIAAQGVEPGDRVVILSESRYEWTLVDFAILAAGAVTVPIYPSSSEHQIQWILEDSGAKLVFVESAEHARAVDNVLKAAGEASSVARVVTFDGGGVEEIKADGSGVDKSEIGNRVAAITHDSLASIVYTSGTTGRPKGVSLTHLNWYHEARALLATSIVGSIGDPVGKHAVTFLPLAHVLQRAVTFTLMIAGATQSHWSDTSTITTEFQRAHPALLLGVPRVFEKVRSAAYNQAADSSEVAKKVFLAAERAAIDYSRAQDTDKGPGLVLTLKNKLFDKLVYSKVKAAMGGEVLVAISGGSAISPDLLHFFRGMGVSIYEGYGLTETTAAACVNDVGNCRIGTVGRPVRGYTVRVSEEGELEIAGDGVAKEYWNNPEATASSMKDGWFSTGDFGEIDNDGFVRITGRKKDLIVTAGGKNVSPGPLEEVLTSNALLSNAIVVGDGRPFVGLLVTIDEDEFKRWKQKNGIAAEKTVADLREDVKLRAAVQEAVDKANQTVSKAEEIKKFRILERDLSEEDDEVTPTMKIKRNVVVDHFSAEIEKLYQR</sequence>
<dbReference type="Proteomes" id="UP000244754">
    <property type="component" value="Chromosome"/>
</dbReference>
<dbReference type="AlphaFoldDB" id="A0A2S0WH74"/>
<evidence type="ECO:0000256" key="1">
    <source>
        <dbReference type="ARBA" id="ARBA00006432"/>
    </source>
</evidence>
<dbReference type="Pfam" id="PF00501">
    <property type="entry name" value="AMP-binding"/>
    <property type="match status" value="1"/>
</dbReference>
<name>A0A2S0WH74_9CORY</name>
<dbReference type="Pfam" id="PF23562">
    <property type="entry name" value="AMP-binding_C_3"/>
    <property type="match status" value="1"/>
</dbReference>
<dbReference type="InterPro" id="IPR020845">
    <property type="entry name" value="AMP-binding_CS"/>
</dbReference>
<evidence type="ECO:0000313" key="7">
    <source>
        <dbReference type="Proteomes" id="UP000244754"/>
    </source>
</evidence>
<keyword evidence="2 6" id="KW-0436">Ligase</keyword>